<organism evidence="1 2">
    <name type="scientific">Citroniella saccharovorans</name>
    <dbReference type="NCBI Taxonomy" id="2053367"/>
    <lineage>
        <taxon>Bacteria</taxon>
        <taxon>Bacillati</taxon>
        <taxon>Bacillota</taxon>
        <taxon>Tissierellia</taxon>
        <taxon>Tissierellales</taxon>
        <taxon>Peptoniphilaceae</taxon>
        <taxon>Citroniella</taxon>
    </lineage>
</organism>
<name>A0AAW9MZR3_9FIRM</name>
<keyword evidence="2" id="KW-1185">Reference proteome</keyword>
<evidence type="ECO:0000313" key="2">
    <source>
        <dbReference type="Proteomes" id="UP001357733"/>
    </source>
</evidence>
<sequence length="163" mass="18936">MEAFELNLKEKNKALLLNAGERGEIAFSYEGSIYSSEFSIVDIMEKINFLDKENALMGISDLLEGYIKLLIEKASSESEISKIYVIEDKLPKIFIDYINEKMNMDLKEKIVYINEKILDGIVKHLSSRENFSNLNSNGLEYLMIDTKREEKDLINNFIEKYNK</sequence>
<evidence type="ECO:0000313" key="1">
    <source>
        <dbReference type="EMBL" id="MEB3430127.1"/>
    </source>
</evidence>
<dbReference type="Proteomes" id="UP001357733">
    <property type="component" value="Unassembled WGS sequence"/>
</dbReference>
<proteinExistence type="predicted"/>
<reference evidence="1 2" key="1">
    <citation type="submission" date="2024-01" db="EMBL/GenBank/DDBJ databases">
        <title>Complete genome sequence of Citroniella saccharovorans strain M6.X9, isolated from human fecal sample.</title>
        <authorList>
            <person name="Cheng G."/>
            <person name="Westerholm M."/>
            <person name="Schnurer A."/>
        </authorList>
    </citation>
    <scope>NUCLEOTIDE SEQUENCE [LARGE SCALE GENOMIC DNA]</scope>
    <source>
        <strain evidence="1 2">DSM 29873</strain>
    </source>
</reference>
<dbReference type="AlphaFoldDB" id="A0AAW9MZR3"/>
<comment type="caution">
    <text evidence="1">The sequence shown here is derived from an EMBL/GenBank/DDBJ whole genome shotgun (WGS) entry which is preliminary data.</text>
</comment>
<protein>
    <submittedName>
        <fullName evidence="1">Uncharacterized protein</fullName>
    </submittedName>
</protein>
<dbReference type="EMBL" id="JAYKOT010000003">
    <property type="protein sequence ID" value="MEB3430127.1"/>
    <property type="molecule type" value="Genomic_DNA"/>
</dbReference>
<accession>A0AAW9MZR3</accession>
<gene>
    <name evidence="1" type="ORF">VLK81_09035</name>
</gene>
<dbReference type="RefSeq" id="WP_324620290.1">
    <property type="nucleotide sequence ID" value="NZ_JAYKOT010000003.1"/>
</dbReference>